<feature type="compositionally biased region" description="Pro residues" evidence="1">
    <location>
        <begin position="1"/>
        <end position="35"/>
    </location>
</feature>
<dbReference type="PANTHER" id="PTHR23253">
    <property type="entry name" value="EUKARYOTIC TRANSLATION INITIATION FACTOR 4 GAMMA"/>
    <property type="match status" value="1"/>
</dbReference>
<feature type="compositionally biased region" description="Basic and acidic residues" evidence="1">
    <location>
        <begin position="1281"/>
        <end position="1290"/>
    </location>
</feature>
<feature type="compositionally biased region" description="Basic and acidic residues" evidence="1">
    <location>
        <begin position="658"/>
        <end position="674"/>
    </location>
</feature>
<dbReference type="SMART" id="SM00543">
    <property type="entry name" value="MIF4G"/>
    <property type="match status" value="1"/>
</dbReference>
<evidence type="ECO:0000256" key="1">
    <source>
        <dbReference type="SAM" id="MobiDB-lite"/>
    </source>
</evidence>
<keyword evidence="4" id="KW-1185">Reference proteome</keyword>
<comment type="caution">
    <text evidence="3">The sequence shown here is derived from an EMBL/GenBank/DDBJ whole genome shotgun (WGS) entry which is preliminary data.</text>
</comment>
<reference evidence="3" key="1">
    <citation type="submission" date="2020-10" db="EMBL/GenBank/DDBJ databases">
        <title>Chromosome-scale genome assembly of the Allis shad, Alosa alosa.</title>
        <authorList>
            <person name="Margot Z."/>
            <person name="Christophe K."/>
            <person name="Cabau C."/>
            <person name="Louis A."/>
            <person name="Berthelot C."/>
            <person name="Parey E."/>
            <person name="Roest Crollius H."/>
            <person name="Montfort J."/>
            <person name="Robinson-Rechavi M."/>
            <person name="Bucao C."/>
            <person name="Bouchez O."/>
            <person name="Gislard M."/>
            <person name="Lluch J."/>
            <person name="Milhes M."/>
            <person name="Lampietro C."/>
            <person name="Lopez Roques C."/>
            <person name="Donnadieu C."/>
            <person name="Braasch I."/>
            <person name="Desvignes T."/>
            <person name="Postlethwait J."/>
            <person name="Bobe J."/>
            <person name="Guiguen Y."/>
        </authorList>
    </citation>
    <scope>NUCLEOTIDE SEQUENCE</scope>
    <source>
        <strain evidence="3">M-15738</strain>
        <tissue evidence="3">Blood</tissue>
    </source>
</reference>
<feature type="region of interest" description="Disordered" evidence="1">
    <location>
        <begin position="140"/>
        <end position="159"/>
    </location>
</feature>
<feature type="compositionally biased region" description="Polar residues" evidence="1">
    <location>
        <begin position="734"/>
        <end position="757"/>
    </location>
</feature>
<organism evidence="3 4">
    <name type="scientific">Alosa alosa</name>
    <name type="common">allis shad</name>
    <dbReference type="NCBI Taxonomy" id="278164"/>
    <lineage>
        <taxon>Eukaryota</taxon>
        <taxon>Metazoa</taxon>
        <taxon>Chordata</taxon>
        <taxon>Craniata</taxon>
        <taxon>Vertebrata</taxon>
        <taxon>Euteleostomi</taxon>
        <taxon>Actinopterygii</taxon>
        <taxon>Neopterygii</taxon>
        <taxon>Teleostei</taxon>
        <taxon>Clupei</taxon>
        <taxon>Clupeiformes</taxon>
        <taxon>Clupeoidei</taxon>
        <taxon>Clupeidae</taxon>
        <taxon>Alosa</taxon>
    </lineage>
</organism>
<dbReference type="SUPFAM" id="SSF48371">
    <property type="entry name" value="ARM repeat"/>
    <property type="match status" value="2"/>
</dbReference>
<sequence>MNKPPQPLTGPPPSALPHPPAPSPGLPQPGFPPQQPSVVFATPPPMNPAQQPPRPWWCQSPASAPRPIPAPHGTHPAHVYQPGSHSQVMMIPQQPIPFANSQAPAYFIPGQYRAPYVTPQQYQVTGSPGFYPGTSPGDYAGPYYPAQPQFTPPVQPAAPVLISPAPQQQAPPQQQQQAQPKRERKQIRIRDPNQGGRDITEEIMSGGRSALTPTPPQSAMSVPEGGAGPHANGENASPAAMAPKTDSKGKALPPQAMPLSQEVPIPPGEDLLSDAPPTPPPTSPISDTVDAPPPPALLLKKKPPEPPSAPPPGVTKAALAVASVSQPLESPIAQPEELQLYNGLAPGGAVHVSPIAEPDTQREAPLPSADAPPHTPSAKETPAPTPKDAPLLRAKDTPAAVAVETPASVVKDTPACVIKETSPPLVKETPAPIVMEVSVPFVKETPSAVAKERSEPVVKETPAAVTKETPATVVKETPAAVVKETPAAVVKETPAAVVKETPAAVAKETPAAVVKGTPATLAKETPETVAKETPAAVVKESCEPVATAPVADAKMAATPVVMERASKADPGACPALAPGPISEPVAQATVAEANPRPIVKDTPQTVATKSQSDVTAKATPVTTGLPEERDDAPPPQAPAPESTMQAAISVPKKKRKMKDLNKKEAVGDLLDAFKETVPTPPEPEKTTPIVPPPKEEATPTVTPAEELDETWEEKEDKLDAANSQPQRPPLATPPENSQPPRSSPATLPEDSQPQIPSLATPPEDSQPLNSSPATPPENNQSKRSSPATPTEQIYQYKEEEWKPVDLEAKKSYDREFLLGFQFSSACMHKPEGLPHISDVVLDKANKTPLYVCVSQSASRGRTGGSGGSDAQTEELFRRVRSVLNKLTPQMFQPLMKQVTEMVIDTEPRLKGVIDLVFEKAISEPNFSVAYANMCRCLMGLKVPMADKPNVTVNFRKLLLNRCQKEFEKDQDDDEIFERKQKELEAATELKDTGGPIIPDCVVKLLKRHIEEAWVPRRLLSTISRASNFHKAKPRMDQYFHQMEKIIKERKTSSRIRFMLQDVLDLKDTHHACDLGGQLLKHHDEESLECLCRLLSTIGKDLDFHKAKPRMDQYFHQMEKIIKERKTSSRIRFMLQDSGWVPRRGDQGPKTIEQIHKDAELEEAGSRSVTSQARSWNTVPISTKNRSIDPTRLTKITKPGALDLNTTLLAPGGKGMWGSWGKGSSGGTGTKPSDAAQDSARTSTLNRFSALQQPSSSAPEPDRRAPQRNSSSREAGGQLSRDGSEAGRLAD</sequence>
<proteinExistence type="predicted"/>
<dbReference type="GO" id="GO:0003743">
    <property type="term" value="F:translation initiation factor activity"/>
    <property type="evidence" value="ECO:0007669"/>
    <property type="project" value="TreeGrafter"/>
</dbReference>
<feature type="domain" description="MIF4G" evidence="2">
    <location>
        <begin position="876"/>
        <end position="1144"/>
    </location>
</feature>
<feature type="region of interest" description="Disordered" evidence="1">
    <location>
        <begin position="1209"/>
        <end position="1290"/>
    </location>
</feature>
<feature type="compositionally biased region" description="Polar residues" evidence="1">
    <location>
        <begin position="1238"/>
        <end position="1257"/>
    </location>
</feature>
<dbReference type="FunFam" id="1.25.40.180:FF:000228">
    <property type="match status" value="1"/>
</dbReference>
<evidence type="ECO:0000313" key="4">
    <source>
        <dbReference type="Proteomes" id="UP000823561"/>
    </source>
</evidence>
<accession>A0AAV6G3Z4</accession>
<feature type="compositionally biased region" description="Polar residues" evidence="1">
    <location>
        <begin position="766"/>
        <end position="791"/>
    </location>
</feature>
<dbReference type="InterPro" id="IPR003890">
    <property type="entry name" value="MIF4G-like_typ-3"/>
</dbReference>
<evidence type="ECO:0000313" key="3">
    <source>
        <dbReference type="EMBL" id="KAG5269823.1"/>
    </source>
</evidence>
<dbReference type="GO" id="GO:0003729">
    <property type="term" value="F:mRNA binding"/>
    <property type="evidence" value="ECO:0007669"/>
    <property type="project" value="TreeGrafter"/>
</dbReference>
<feature type="region of interest" description="Disordered" evidence="1">
    <location>
        <begin position="598"/>
        <end position="791"/>
    </location>
</feature>
<dbReference type="Pfam" id="PF02854">
    <property type="entry name" value="MIF4G"/>
    <property type="match status" value="3"/>
</dbReference>
<dbReference type="GO" id="GO:0016281">
    <property type="term" value="C:eukaryotic translation initiation factor 4F complex"/>
    <property type="evidence" value="ECO:0007669"/>
    <property type="project" value="TreeGrafter"/>
</dbReference>
<name>A0AAV6G3Z4_9TELE</name>
<dbReference type="InterPro" id="IPR016024">
    <property type="entry name" value="ARM-type_fold"/>
</dbReference>
<feature type="compositionally biased region" description="Polar residues" evidence="1">
    <location>
        <begin position="602"/>
        <end position="614"/>
    </location>
</feature>
<gene>
    <name evidence="3" type="ORF">AALO_G00206560</name>
</gene>
<dbReference type="Gene3D" id="1.25.40.180">
    <property type="match status" value="3"/>
</dbReference>
<feature type="compositionally biased region" description="Gly residues" evidence="1">
    <location>
        <begin position="1211"/>
        <end position="1228"/>
    </location>
</feature>
<dbReference type="PANTHER" id="PTHR23253:SF78">
    <property type="entry name" value="EUKARYOTIC TRANSLATION INITIATION FACTOR 4G1, ISOFORM B-RELATED"/>
    <property type="match status" value="1"/>
</dbReference>
<evidence type="ECO:0000259" key="2">
    <source>
        <dbReference type="SMART" id="SM00543"/>
    </source>
</evidence>
<feature type="region of interest" description="Disordered" evidence="1">
    <location>
        <begin position="346"/>
        <end position="399"/>
    </location>
</feature>
<protein>
    <recommendedName>
        <fullName evidence="2">MIF4G domain-containing protein</fullName>
    </recommendedName>
</protein>
<feature type="compositionally biased region" description="Pro residues" evidence="1">
    <location>
        <begin position="42"/>
        <end position="55"/>
    </location>
</feature>
<feature type="compositionally biased region" description="Low complexity" evidence="1">
    <location>
        <begin position="164"/>
        <end position="179"/>
    </location>
</feature>
<dbReference type="EMBL" id="JADWDJ010000015">
    <property type="protein sequence ID" value="KAG5269823.1"/>
    <property type="molecule type" value="Genomic_DNA"/>
</dbReference>
<feature type="region of interest" description="Disordered" evidence="1">
    <location>
        <begin position="164"/>
        <end position="315"/>
    </location>
</feature>
<dbReference type="Proteomes" id="UP000823561">
    <property type="component" value="Chromosome 15"/>
</dbReference>
<feature type="region of interest" description="Disordered" evidence="1">
    <location>
        <begin position="1"/>
        <end position="81"/>
    </location>
</feature>